<dbReference type="EMBL" id="UGJE01000002">
    <property type="protein sequence ID" value="STQ87193.1"/>
    <property type="molecule type" value="Genomic_DNA"/>
</dbReference>
<sequence length="159" mass="18205">MDKTIAKRLETLDSILTRLRNSIKKNGLKNSKQREEIIGVLYKSGTHLSPEEIANQLRLKDKNTSISSVYRILSFLEKEKFITALEADKTGRRYEIAAKAHHDHIICLNCGIIIEFVDSDIEQLQINIAEKFDTQLISHDMRLFVLCSKCKDKAEETNG</sequence>
<comment type="function">
    <text evidence="1">Acts as a global negative controlling element, employing Fe(2+) as a cofactor to bind the operator of the repressed genes.</text>
</comment>
<dbReference type="GO" id="GO:0045892">
    <property type="term" value="P:negative regulation of DNA-templated transcription"/>
    <property type="evidence" value="ECO:0007669"/>
    <property type="project" value="TreeGrafter"/>
</dbReference>
<evidence type="ECO:0000256" key="4">
    <source>
        <dbReference type="ARBA" id="ARBA00011738"/>
    </source>
</evidence>
<feature type="binding site" evidence="15">
    <location>
        <position position="122"/>
    </location>
    <ligand>
        <name>Fe cation</name>
        <dbReference type="ChEBI" id="CHEBI:24875"/>
    </ligand>
</feature>
<evidence type="ECO:0000256" key="12">
    <source>
        <dbReference type="ARBA" id="ARBA00023125"/>
    </source>
</evidence>
<evidence type="ECO:0000256" key="7">
    <source>
        <dbReference type="ARBA" id="ARBA00022491"/>
    </source>
</evidence>
<evidence type="ECO:0000313" key="17">
    <source>
        <dbReference type="EMBL" id="TLE01323.1"/>
    </source>
</evidence>
<feature type="binding site" evidence="14">
    <location>
        <position position="107"/>
    </location>
    <ligand>
        <name>Zn(2+)</name>
        <dbReference type="ChEBI" id="CHEBI:29105"/>
    </ligand>
</feature>
<dbReference type="InterPro" id="IPR036390">
    <property type="entry name" value="WH_DNA-bd_sf"/>
</dbReference>
<evidence type="ECO:0000256" key="3">
    <source>
        <dbReference type="ARBA" id="ARBA00007957"/>
    </source>
</evidence>
<dbReference type="InterPro" id="IPR002481">
    <property type="entry name" value="FUR"/>
</dbReference>
<dbReference type="GO" id="GO:0000976">
    <property type="term" value="F:transcription cis-regulatory region binding"/>
    <property type="evidence" value="ECO:0007669"/>
    <property type="project" value="TreeGrafter"/>
</dbReference>
<comment type="subunit">
    <text evidence="4">Homodimer.</text>
</comment>
<dbReference type="CDD" id="cd07153">
    <property type="entry name" value="Fur_like"/>
    <property type="match status" value="1"/>
</dbReference>
<name>A0A099TXE2_9HELI</name>
<protein>
    <recommendedName>
        <fullName evidence="5">Ferric uptake regulation protein</fullName>
    </recommendedName>
</protein>
<dbReference type="GO" id="GO:0005829">
    <property type="term" value="C:cytosol"/>
    <property type="evidence" value="ECO:0007669"/>
    <property type="project" value="TreeGrafter"/>
</dbReference>
<evidence type="ECO:0000256" key="5">
    <source>
        <dbReference type="ARBA" id="ARBA00020910"/>
    </source>
</evidence>
<organism evidence="16 19">
    <name type="scientific">Helicobacter muridarum</name>
    <dbReference type="NCBI Taxonomy" id="216"/>
    <lineage>
        <taxon>Bacteria</taxon>
        <taxon>Pseudomonadati</taxon>
        <taxon>Campylobacterota</taxon>
        <taxon>Epsilonproteobacteria</taxon>
        <taxon>Campylobacterales</taxon>
        <taxon>Helicobacteraceae</taxon>
        <taxon>Helicobacter</taxon>
    </lineage>
</organism>
<evidence type="ECO:0000256" key="14">
    <source>
        <dbReference type="PIRSR" id="PIRSR602481-1"/>
    </source>
</evidence>
<dbReference type="Pfam" id="PF01475">
    <property type="entry name" value="FUR"/>
    <property type="match status" value="1"/>
</dbReference>
<evidence type="ECO:0000256" key="8">
    <source>
        <dbReference type="ARBA" id="ARBA00022723"/>
    </source>
</evidence>
<feature type="binding site" evidence="14">
    <location>
        <position position="150"/>
    </location>
    <ligand>
        <name>Zn(2+)</name>
        <dbReference type="ChEBI" id="CHEBI:29105"/>
    </ligand>
</feature>
<feature type="binding site" evidence="15">
    <location>
        <position position="139"/>
    </location>
    <ligand>
        <name>Fe cation</name>
        <dbReference type="ChEBI" id="CHEBI:24875"/>
    </ligand>
</feature>
<comment type="subcellular location">
    <subcellularLocation>
        <location evidence="2">Cytoplasm</location>
    </subcellularLocation>
</comment>
<feature type="binding site" evidence="15">
    <location>
        <position position="103"/>
    </location>
    <ligand>
        <name>Fe cation</name>
        <dbReference type="ChEBI" id="CHEBI:24875"/>
    </ligand>
</feature>
<keyword evidence="11" id="KW-0805">Transcription regulation</keyword>
<keyword evidence="10 15" id="KW-0408">Iron</keyword>
<evidence type="ECO:0000313" key="16">
    <source>
        <dbReference type="EMBL" id="STQ87193.1"/>
    </source>
</evidence>
<evidence type="ECO:0000256" key="9">
    <source>
        <dbReference type="ARBA" id="ARBA00022833"/>
    </source>
</evidence>
<dbReference type="Gene3D" id="1.10.10.10">
    <property type="entry name" value="Winged helix-like DNA-binding domain superfamily/Winged helix DNA-binding domain"/>
    <property type="match status" value="1"/>
</dbReference>
<dbReference type="GO" id="GO:0008270">
    <property type="term" value="F:zinc ion binding"/>
    <property type="evidence" value="ECO:0007669"/>
    <property type="project" value="TreeGrafter"/>
</dbReference>
<evidence type="ECO:0000256" key="6">
    <source>
        <dbReference type="ARBA" id="ARBA00022490"/>
    </source>
</evidence>
<reference evidence="16 19" key="2">
    <citation type="submission" date="2018-06" db="EMBL/GenBank/DDBJ databases">
        <authorList>
            <consortium name="Pathogen Informatics"/>
            <person name="Doyle S."/>
        </authorList>
    </citation>
    <scope>NUCLEOTIDE SEQUENCE [LARGE SCALE GENOMIC DNA]</scope>
    <source>
        <strain evidence="16 19">NCTC12714</strain>
    </source>
</reference>
<evidence type="ECO:0000256" key="13">
    <source>
        <dbReference type="ARBA" id="ARBA00023163"/>
    </source>
</evidence>
<keyword evidence="6" id="KW-0963">Cytoplasm</keyword>
<gene>
    <name evidence="16" type="primary">fur</name>
    <name evidence="17" type="ORF">LS73_001155</name>
    <name evidence="16" type="ORF">NCTC12714_02015</name>
</gene>
<dbReference type="Proteomes" id="UP000029922">
    <property type="component" value="Unassembled WGS sequence"/>
</dbReference>
<dbReference type="PANTHER" id="PTHR33202">
    <property type="entry name" value="ZINC UPTAKE REGULATION PROTEIN"/>
    <property type="match status" value="1"/>
</dbReference>
<dbReference type="InterPro" id="IPR036388">
    <property type="entry name" value="WH-like_DNA-bd_sf"/>
</dbReference>
<dbReference type="Gene3D" id="3.30.1490.190">
    <property type="match status" value="1"/>
</dbReference>
<keyword evidence="19" id="KW-1185">Reference proteome</keyword>
<reference evidence="17 18" key="1">
    <citation type="journal article" date="2014" name="Genome Announc.">
        <title>Draft genome sequences of eight enterohepatic helicobacter species isolated from both laboratory and wild rodents.</title>
        <authorList>
            <person name="Sheh A."/>
            <person name="Shen Z."/>
            <person name="Fox J.G."/>
        </authorList>
    </citation>
    <scope>NUCLEOTIDE SEQUENCE [LARGE SCALE GENOMIC DNA]</scope>
    <source>
        <strain evidence="17 18">ST1</strain>
    </source>
</reference>
<dbReference type="EMBL" id="JRPD02000002">
    <property type="protein sequence ID" value="TLE01323.1"/>
    <property type="molecule type" value="Genomic_DNA"/>
</dbReference>
<comment type="cofactor">
    <cofactor evidence="14">
        <name>Zn(2+)</name>
        <dbReference type="ChEBI" id="CHEBI:29105"/>
    </cofactor>
    <text evidence="14">Binds 1 zinc ion per subunit.</text>
</comment>
<proteinExistence type="inferred from homology"/>
<comment type="cofactor">
    <cofactor evidence="15">
        <name>Mn(2+)</name>
        <dbReference type="ChEBI" id="CHEBI:29035"/>
    </cofactor>
    <cofactor evidence="15">
        <name>Fe(2+)</name>
        <dbReference type="ChEBI" id="CHEBI:29033"/>
    </cofactor>
    <text evidence="15">Binds 1 Mn(2+) or Fe(2+) ion per subunit.</text>
</comment>
<keyword evidence="13" id="KW-0804">Transcription</keyword>
<dbReference type="GO" id="GO:0003700">
    <property type="term" value="F:DNA-binding transcription factor activity"/>
    <property type="evidence" value="ECO:0007669"/>
    <property type="project" value="InterPro"/>
</dbReference>
<evidence type="ECO:0000313" key="18">
    <source>
        <dbReference type="Proteomes" id="UP000029922"/>
    </source>
</evidence>
<keyword evidence="12" id="KW-0238">DNA-binding</keyword>
<dbReference type="GO" id="GO:1900705">
    <property type="term" value="P:negative regulation of siderophore biosynthetic process"/>
    <property type="evidence" value="ECO:0007669"/>
    <property type="project" value="TreeGrafter"/>
</dbReference>
<dbReference type="RefSeq" id="WP_034559118.1">
    <property type="nucleotide sequence ID" value="NZ_FZML01000017.1"/>
</dbReference>
<dbReference type="InterPro" id="IPR043135">
    <property type="entry name" value="Fur_C"/>
</dbReference>
<feature type="binding site" evidence="14">
    <location>
        <position position="147"/>
    </location>
    <ligand>
        <name>Zn(2+)</name>
        <dbReference type="ChEBI" id="CHEBI:29105"/>
    </ligand>
</feature>
<feature type="binding site" evidence="14">
    <location>
        <position position="110"/>
    </location>
    <ligand>
        <name>Zn(2+)</name>
        <dbReference type="ChEBI" id="CHEBI:29105"/>
    </ligand>
</feature>
<evidence type="ECO:0000313" key="19">
    <source>
        <dbReference type="Proteomes" id="UP000255139"/>
    </source>
</evidence>
<accession>A0A099TXE2</accession>
<dbReference type="STRING" id="216.LS73_08610"/>
<keyword evidence="7" id="KW-0678">Repressor</keyword>
<dbReference type="PANTHER" id="PTHR33202:SF2">
    <property type="entry name" value="FERRIC UPTAKE REGULATION PROTEIN"/>
    <property type="match status" value="1"/>
</dbReference>
<keyword evidence="8 14" id="KW-0479">Metal-binding</keyword>
<keyword evidence="9 14" id="KW-0862">Zinc</keyword>
<dbReference type="Proteomes" id="UP000255139">
    <property type="component" value="Unassembled WGS sequence"/>
</dbReference>
<comment type="similarity">
    <text evidence="3">Belongs to the Fur family.</text>
</comment>
<dbReference type="OrthoDB" id="8659436at2"/>
<evidence type="ECO:0000256" key="15">
    <source>
        <dbReference type="PIRSR" id="PIRSR602481-2"/>
    </source>
</evidence>
<evidence type="ECO:0000256" key="1">
    <source>
        <dbReference type="ARBA" id="ARBA00002997"/>
    </source>
</evidence>
<dbReference type="AlphaFoldDB" id="A0A099TXE2"/>
<feature type="binding site" evidence="15">
    <location>
        <position position="101"/>
    </location>
    <ligand>
        <name>Fe cation</name>
        <dbReference type="ChEBI" id="CHEBI:24875"/>
    </ligand>
</feature>
<evidence type="ECO:0000256" key="11">
    <source>
        <dbReference type="ARBA" id="ARBA00023015"/>
    </source>
</evidence>
<evidence type="ECO:0000256" key="10">
    <source>
        <dbReference type="ARBA" id="ARBA00023004"/>
    </source>
</evidence>
<dbReference type="SUPFAM" id="SSF46785">
    <property type="entry name" value="Winged helix' DNA-binding domain"/>
    <property type="match status" value="1"/>
</dbReference>
<evidence type="ECO:0000256" key="2">
    <source>
        <dbReference type="ARBA" id="ARBA00004496"/>
    </source>
</evidence>